<dbReference type="Pfam" id="PF23443">
    <property type="entry name" value="DUF7126"/>
    <property type="match status" value="1"/>
</dbReference>
<name>A0AAV3UEG6_9EURY</name>
<dbReference type="InterPro" id="IPR055550">
    <property type="entry name" value="DUF7126"/>
</dbReference>
<dbReference type="SUPFAM" id="SSF51735">
    <property type="entry name" value="NAD(P)-binding Rossmann-fold domains"/>
    <property type="match status" value="1"/>
</dbReference>
<dbReference type="Gene3D" id="3.40.50.720">
    <property type="entry name" value="NAD(P)-binding Rossmann-like Domain"/>
    <property type="match status" value="1"/>
</dbReference>
<dbReference type="AlphaFoldDB" id="A0AAV3UEG6"/>
<dbReference type="EMBL" id="BAABKX010000001">
    <property type="protein sequence ID" value="GAA5045771.1"/>
    <property type="molecule type" value="Genomic_DNA"/>
</dbReference>
<evidence type="ECO:0000313" key="2">
    <source>
        <dbReference type="Proteomes" id="UP001501729"/>
    </source>
</evidence>
<organism evidence="1 2">
    <name type="scientific">Haladaptatus pallidirubidus</name>
    <dbReference type="NCBI Taxonomy" id="1008152"/>
    <lineage>
        <taxon>Archaea</taxon>
        <taxon>Methanobacteriati</taxon>
        <taxon>Methanobacteriota</taxon>
        <taxon>Stenosarchaea group</taxon>
        <taxon>Halobacteria</taxon>
        <taxon>Halobacteriales</taxon>
        <taxon>Haladaptataceae</taxon>
        <taxon>Haladaptatus</taxon>
    </lineage>
</organism>
<gene>
    <name evidence="1" type="ORF">GCM10025751_14180</name>
</gene>
<proteinExistence type="predicted"/>
<evidence type="ECO:0008006" key="3">
    <source>
        <dbReference type="Google" id="ProtNLM"/>
    </source>
</evidence>
<protein>
    <recommendedName>
        <fullName evidence="3">CTP synthetase</fullName>
    </recommendedName>
</protein>
<accession>A0AAV3UEG6</accession>
<comment type="caution">
    <text evidence="1">The sequence shown here is derived from an EMBL/GenBank/DDBJ whole genome shotgun (WGS) entry which is preliminary data.</text>
</comment>
<dbReference type="InterPro" id="IPR036291">
    <property type="entry name" value="NAD(P)-bd_dom_sf"/>
</dbReference>
<sequence>MRAVIAGPDEDGLGTALESQGVETAAVEGVASRPALEDAGVHDADLFVLTDVGQATAIAVAKDVNPKIRVVVYDDDTIPEFARNQAGLIVDPNLLSADAVAEELTA</sequence>
<dbReference type="GeneID" id="68612005"/>
<keyword evidence="2" id="KW-1185">Reference proteome</keyword>
<reference evidence="1 2" key="1">
    <citation type="journal article" date="2019" name="Int. J. Syst. Evol. Microbiol.">
        <title>The Global Catalogue of Microorganisms (GCM) 10K type strain sequencing project: providing services to taxonomists for standard genome sequencing and annotation.</title>
        <authorList>
            <consortium name="The Broad Institute Genomics Platform"/>
            <consortium name="The Broad Institute Genome Sequencing Center for Infectious Disease"/>
            <person name="Wu L."/>
            <person name="Ma J."/>
        </authorList>
    </citation>
    <scope>NUCLEOTIDE SEQUENCE [LARGE SCALE GENOMIC DNA]</scope>
    <source>
        <strain evidence="1 2">JCM 17504</strain>
    </source>
</reference>
<evidence type="ECO:0000313" key="1">
    <source>
        <dbReference type="EMBL" id="GAA5045771.1"/>
    </source>
</evidence>
<dbReference type="Proteomes" id="UP001501729">
    <property type="component" value="Unassembled WGS sequence"/>
</dbReference>
<dbReference type="RefSeq" id="WP_227776202.1">
    <property type="nucleotide sequence ID" value="NZ_BAABKX010000001.1"/>
</dbReference>